<proteinExistence type="predicted"/>
<dbReference type="AlphaFoldDB" id="A0A917RIQ9"/>
<comment type="caution">
    <text evidence="3">The sequence shown here is derived from an EMBL/GenBank/DDBJ whole genome shotgun (WGS) entry which is preliminary data.</text>
</comment>
<evidence type="ECO:0000313" key="3">
    <source>
        <dbReference type="EMBL" id="GGL07969.1"/>
    </source>
</evidence>
<sequence>MPVPIGRRQPRRRLSPWVWITALTLGAVVVVAALAVRAEQAAQPKPTASASPSASPSPSAPVAVPDGSGTGRRIVYSLEQRRVWLVDSGKDARRTFTVWPGSVSPLPGTYTVTFRNASATGYDGVAIENVVYFATRSGVSIAFSNAEDGSSPPPATEVETGGIRTRAADGDAIWDFGTTGTTVWVVE</sequence>
<dbReference type="Proteomes" id="UP000637788">
    <property type="component" value="Unassembled WGS sequence"/>
</dbReference>
<evidence type="ECO:0000256" key="1">
    <source>
        <dbReference type="SAM" id="MobiDB-lite"/>
    </source>
</evidence>
<organism evidence="3 4">
    <name type="scientific">Streptomyces flaveus</name>
    <dbReference type="NCBI Taxonomy" id="66370"/>
    <lineage>
        <taxon>Bacteria</taxon>
        <taxon>Bacillati</taxon>
        <taxon>Actinomycetota</taxon>
        <taxon>Actinomycetes</taxon>
        <taxon>Kitasatosporales</taxon>
        <taxon>Streptomycetaceae</taxon>
        <taxon>Streptomyces</taxon>
        <taxon>Streptomyces aurantiacus group</taxon>
    </lineage>
</organism>
<reference evidence="3" key="1">
    <citation type="journal article" date="2014" name="Int. J. Syst. Evol. Microbiol.">
        <title>Complete genome sequence of Corynebacterium casei LMG S-19264T (=DSM 44701T), isolated from a smear-ripened cheese.</title>
        <authorList>
            <consortium name="US DOE Joint Genome Institute (JGI-PGF)"/>
            <person name="Walter F."/>
            <person name="Albersmeier A."/>
            <person name="Kalinowski J."/>
            <person name="Ruckert C."/>
        </authorList>
    </citation>
    <scope>NUCLEOTIDE SEQUENCE</scope>
    <source>
        <strain evidence="3">JCM 3035</strain>
    </source>
</reference>
<keyword evidence="2" id="KW-0812">Transmembrane</keyword>
<evidence type="ECO:0000313" key="4">
    <source>
        <dbReference type="Proteomes" id="UP000637788"/>
    </source>
</evidence>
<feature type="region of interest" description="Disordered" evidence="1">
    <location>
        <begin position="42"/>
        <end position="66"/>
    </location>
</feature>
<keyword evidence="2" id="KW-1133">Transmembrane helix</keyword>
<evidence type="ECO:0000256" key="2">
    <source>
        <dbReference type="SAM" id="Phobius"/>
    </source>
</evidence>
<protein>
    <submittedName>
        <fullName evidence="3">L,D-transpeptidase</fullName>
    </submittedName>
</protein>
<gene>
    <name evidence="3" type="ORF">GCM10010094_80920</name>
</gene>
<name>A0A917RIQ9_9ACTN</name>
<reference evidence="3" key="2">
    <citation type="submission" date="2020-09" db="EMBL/GenBank/DDBJ databases">
        <authorList>
            <person name="Sun Q."/>
            <person name="Ohkuma M."/>
        </authorList>
    </citation>
    <scope>NUCLEOTIDE SEQUENCE</scope>
    <source>
        <strain evidence="3">JCM 3035</strain>
    </source>
</reference>
<feature type="transmembrane region" description="Helical" evidence="2">
    <location>
        <begin position="17"/>
        <end position="36"/>
    </location>
</feature>
<keyword evidence="2" id="KW-0472">Membrane</keyword>
<accession>A0A917RIQ9</accession>
<dbReference type="EMBL" id="BMPQ01000035">
    <property type="protein sequence ID" value="GGL07969.1"/>
    <property type="molecule type" value="Genomic_DNA"/>
</dbReference>
<keyword evidence="4" id="KW-1185">Reference proteome</keyword>